<dbReference type="InterPro" id="IPR051135">
    <property type="entry name" value="Gal/GlcNAc/GalNAc_ST"/>
</dbReference>
<protein>
    <recommendedName>
        <fullName evidence="11">Sulfotransferase</fullName>
        <ecNumber evidence="11">2.8.2.-</ecNumber>
    </recommendedName>
</protein>
<evidence type="ECO:0000259" key="13">
    <source>
        <dbReference type="Pfam" id="PF00685"/>
    </source>
</evidence>
<keyword evidence="6" id="KW-1133">Transmembrane helix</keyword>
<dbReference type="InterPro" id="IPR027417">
    <property type="entry name" value="P-loop_NTPase"/>
</dbReference>
<keyword evidence="4" id="KW-0812">Transmembrane</keyword>
<gene>
    <name evidence="14" type="ORF">KC01_LOCUS32113</name>
</gene>
<keyword evidence="10" id="KW-0119">Carbohydrate metabolism</keyword>
<keyword evidence="9" id="KW-0325">Glycoprotein</keyword>
<evidence type="ECO:0000256" key="5">
    <source>
        <dbReference type="ARBA" id="ARBA00022968"/>
    </source>
</evidence>
<evidence type="ECO:0000256" key="7">
    <source>
        <dbReference type="ARBA" id="ARBA00023034"/>
    </source>
</evidence>
<keyword evidence="15" id="KW-1185">Reference proteome</keyword>
<name>A0AAV2LRL6_KNICA</name>
<reference evidence="14 15" key="1">
    <citation type="submission" date="2024-04" db="EMBL/GenBank/DDBJ databases">
        <authorList>
            <person name="Waldvogel A.-M."/>
            <person name="Schoenle A."/>
        </authorList>
    </citation>
    <scope>NUCLEOTIDE SEQUENCE [LARGE SCALE GENOMIC DNA]</scope>
</reference>
<dbReference type="GO" id="GO:0042339">
    <property type="term" value="P:keratan sulfate proteoglycan metabolic process"/>
    <property type="evidence" value="ECO:0007669"/>
    <property type="project" value="TreeGrafter"/>
</dbReference>
<evidence type="ECO:0000256" key="8">
    <source>
        <dbReference type="ARBA" id="ARBA00023136"/>
    </source>
</evidence>
<keyword evidence="8" id="KW-0472">Membrane</keyword>
<dbReference type="PANTHER" id="PTHR10704:SF36">
    <property type="entry name" value="CARBOHYDRATE SULFOTRANSFERASE 1"/>
    <property type="match status" value="1"/>
</dbReference>
<evidence type="ECO:0000256" key="3">
    <source>
        <dbReference type="ARBA" id="ARBA00022679"/>
    </source>
</evidence>
<dbReference type="GO" id="GO:0001517">
    <property type="term" value="F:N-acetylglucosamine 6-O-sulfotransferase activity"/>
    <property type="evidence" value="ECO:0007669"/>
    <property type="project" value="TreeGrafter"/>
</dbReference>
<feature type="chain" id="PRO_5043842034" description="Sulfotransferase" evidence="12">
    <location>
        <begin position="24"/>
        <end position="419"/>
    </location>
</feature>
<evidence type="ECO:0000256" key="2">
    <source>
        <dbReference type="ARBA" id="ARBA00005530"/>
    </source>
</evidence>
<dbReference type="GO" id="GO:0006790">
    <property type="term" value="P:sulfur compound metabolic process"/>
    <property type="evidence" value="ECO:0007669"/>
    <property type="project" value="TreeGrafter"/>
</dbReference>
<evidence type="ECO:0000256" key="6">
    <source>
        <dbReference type="ARBA" id="ARBA00022989"/>
    </source>
</evidence>
<feature type="signal peptide" evidence="12">
    <location>
        <begin position="1"/>
        <end position="23"/>
    </location>
</feature>
<dbReference type="GO" id="GO:0006044">
    <property type="term" value="P:N-acetylglucosamine metabolic process"/>
    <property type="evidence" value="ECO:0007669"/>
    <property type="project" value="TreeGrafter"/>
</dbReference>
<dbReference type="InterPro" id="IPR000863">
    <property type="entry name" value="Sulfotransferase_dom"/>
</dbReference>
<dbReference type="InterPro" id="IPR016469">
    <property type="entry name" value="Carbohydrate_sulfotransferase"/>
</dbReference>
<evidence type="ECO:0000256" key="4">
    <source>
        <dbReference type="ARBA" id="ARBA00022692"/>
    </source>
</evidence>
<comment type="subcellular location">
    <subcellularLocation>
        <location evidence="1">Golgi apparatus membrane</location>
        <topology evidence="1">Single-pass type II membrane protein</topology>
    </subcellularLocation>
</comment>
<accession>A0AAV2LRL6</accession>
<sequence>MQCSWKSVVLLALASVAIQYTAIRTLTSPSYLLCPAQANSSPSPFSTDPAFERDSLRSRCDDVHMSNSSRRTQVLLLTTTRCGSTFIGQLLNQHPDVFYLFEPLYHVQASIIPRNHLPSDRQLMLGAGRDLLWSLFQCDLYALESYIRPAPNNHMVDNLFRHSASRNLCQQPVCQAFKPGDTWEEWQCKKKCHPLNLTLAAQACRANRYIAMKTVRVPAVGDLRPLLEDPRLNIKVIQLVRDPRGILSSRIETFPDLYRLWGIWQATGRRPHTLETRQFTTICEDFYSSVSTALSRPAWLRGRYMVVRYEDLSRSPLQKTKEIYDFIGLTMTPSVEEWIRINTRASNNAQAKDKYGTMRDSAAVAESWRLKLPFYMVEYSQSACQRALRLLGYRQVQSAQDLRNTNFSLVQDKTFVPFW</sequence>
<dbReference type="EC" id="2.8.2.-" evidence="11"/>
<evidence type="ECO:0000256" key="9">
    <source>
        <dbReference type="ARBA" id="ARBA00023180"/>
    </source>
</evidence>
<evidence type="ECO:0000313" key="14">
    <source>
        <dbReference type="EMBL" id="CAL1604634.1"/>
    </source>
</evidence>
<evidence type="ECO:0000256" key="1">
    <source>
        <dbReference type="ARBA" id="ARBA00004323"/>
    </source>
</evidence>
<evidence type="ECO:0000256" key="12">
    <source>
        <dbReference type="SAM" id="SignalP"/>
    </source>
</evidence>
<dbReference type="Pfam" id="PF00685">
    <property type="entry name" value="Sulfotransfer_1"/>
    <property type="match status" value="1"/>
</dbReference>
<dbReference type="EMBL" id="OZ035826">
    <property type="protein sequence ID" value="CAL1604634.1"/>
    <property type="molecule type" value="Genomic_DNA"/>
</dbReference>
<dbReference type="SUPFAM" id="SSF52540">
    <property type="entry name" value="P-loop containing nucleoside triphosphate hydrolases"/>
    <property type="match status" value="1"/>
</dbReference>
<keyword evidence="5" id="KW-0735">Signal-anchor</keyword>
<dbReference type="Gene3D" id="3.40.50.300">
    <property type="entry name" value="P-loop containing nucleotide triphosphate hydrolases"/>
    <property type="match status" value="1"/>
</dbReference>
<proteinExistence type="inferred from homology"/>
<dbReference type="GO" id="GO:0045130">
    <property type="term" value="F:keratan sulfotransferase activity"/>
    <property type="evidence" value="ECO:0007669"/>
    <property type="project" value="TreeGrafter"/>
</dbReference>
<dbReference type="GO" id="GO:0005975">
    <property type="term" value="P:carbohydrate metabolic process"/>
    <property type="evidence" value="ECO:0007669"/>
    <property type="project" value="InterPro"/>
</dbReference>
<dbReference type="PANTHER" id="PTHR10704">
    <property type="entry name" value="CARBOHYDRATE SULFOTRANSFERASE"/>
    <property type="match status" value="1"/>
</dbReference>
<keyword evidence="3 11" id="KW-0808">Transferase</keyword>
<evidence type="ECO:0000313" key="15">
    <source>
        <dbReference type="Proteomes" id="UP001497482"/>
    </source>
</evidence>
<dbReference type="GO" id="GO:0000139">
    <property type="term" value="C:Golgi membrane"/>
    <property type="evidence" value="ECO:0007669"/>
    <property type="project" value="UniProtKB-SubCell"/>
</dbReference>
<comment type="similarity">
    <text evidence="2">Belongs to the sulfotransferase 1 family. Gal/GlcNAc/GalNAc subfamily.</text>
</comment>
<dbReference type="Proteomes" id="UP001497482">
    <property type="component" value="Chromosome 4"/>
</dbReference>
<evidence type="ECO:0000256" key="10">
    <source>
        <dbReference type="ARBA" id="ARBA00023277"/>
    </source>
</evidence>
<evidence type="ECO:0000256" key="11">
    <source>
        <dbReference type="RuleBase" id="RU361155"/>
    </source>
</evidence>
<organism evidence="14 15">
    <name type="scientific">Knipowitschia caucasica</name>
    <name type="common">Caucasian dwarf goby</name>
    <name type="synonym">Pomatoschistus caucasicus</name>
    <dbReference type="NCBI Taxonomy" id="637954"/>
    <lineage>
        <taxon>Eukaryota</taxon>
        <taxon>Metazoa</taxon>
        <taxon>Chordata</taxon>
        <taxon>Craniata</taxon>
        <taxon>Vertebrata</taxon>
        <taxon>Euteleostomi</taxon>
        <taxon>Actinopterygii</taxon>
        <taxon>Neopterygii</taxon>
        <taxon>Teleostei</taxon>
        <taxon>Neoteleostei</taxon>
        <taxon>Acanthomorphata</taxon>
        <taxon>Gobiaria</taxon>
        <taxon>Gobiiformes</taxon>
        <taxon>Gobioidei</taxon>
        <taxon>Gobiidae</taxon>
        <taxon>Gobiinae</taxon>
        <taxon>Knipowitschia</taxon>
    </lineage>
</organism>
<feature type="domain" description="Sulfotransferase" evidence="13">
    <location>
        <begin position="72"/>
        <end position="390"/>
    </location>
</feature>
<dbReference type="AlphaFoldDB" id="A0AAV2LRL6"/>
<dbReference type="PIRSF" id="PIRSF005883">
    <property type="entry name" value="Carbohydrate_sulfotransferase"/>
    <property type="match status" value="1"/>
</dbReference>
<keyword evidence="7" id="KW-0333">Golgi apparatus</keyword>
<keyword evidence="12" id="KW-0732">Signal</keyword>